<comment type="subcellular location">
    <subcellularLocation>
        <location evidence="1">Nucleus</location>
        <location evidence="1">Nucleolus</location>
    </subcellularLocation>
</comment>
<dbReference type="Pfam" id="PF00929">
    <property type="entry name" value="RNase_T"/>
    <property type="match status" value="1"/>
</dbReference>
<dbReference type="PANTHER" id="PTHR12801:SF78">
    <property type="entry name" value="INTERFERON-STIMULATED 20 KDA EXONUCLEASE-LIKE 2"/>
    <property type="match status" value="1"/>
</dbReference>
<protein>
    <submittedName>
        <fullName evidence="8">Interferon stimulated exonuclease 20 like 2</fullName>
    </submittedName>
</protein>
<keyword evidence="2" id="KW-0540">Nuclease</keyword>
<name>A0A6I8P1Q4_ORNAN</name>
<feature type="region of interest" description="Disordered" evidence="6">
    <location>
        <begin position="41"/>
        <end position="81"/>
    </location>
</feature>
<reference evidence="8" key="3">
    <citation type="submission" date="2025-09" db="UniProtKB">
        <authorList>
            <consortium name="Ensembl"/>
        </authorList>
    </citation>
    <scope>IDENTIFICATION</scope>
    <source>
        <strain evidence="8">Glennie</strain>
    </source>
</reference>
<dbReference type="Ensembl" id="ENSOANT00000059845.1">
    <property type="protein sequence ID" value="ENSOANP00000047676.1"/>
    <property type="gene ID" value="ENSOANG00000036718.1"/>
</dbReference>
<dbReference type="OrthoDB" id="16516at2759"/>
<dbReference type="FunFam" id="3.30.420.10:FF:000007">
    <property type="entry name" value="Interferon-stimulated exonuclease gene 20"/>
    <property type="match status" value="1"/>
</dbReference>
<dbReference type="GO" id="GO:0006396">
    <property type="term" value="P:RNA processing"/>
    <property type="evidence" value="ECO:0000318"/>
    <property type="project" value="GO_Central"/>
</dbReference>
<sequence length="300" mass="33530">MSTLLLNVSLEPPPGTATPPRCQSALRHQRFLKRRRFLERRRLLKEKQLPPRSAAPRKDKRPASREPQEQPCVPPVPPTQTGAVAWVTPAARGKGAAARTLPSEEELLSEFAAGSDAGVARDLAKVVAVDCEMVGTGPHGRCNSLARCSVVSYHGDVLYDRYVRPPCPIVDYRTCWSGIRKKHMANAVPFQAARKEILKLLAGKVVIGHAVHNDFKALHYSHPRSLTRDTSRIPLLNRRAGFPEREAISLKRLTKQLLHRDIQTGSQGHSSVEDARATMDLYKVVEDEWEEVLRRTPQTD</sequence>
<evidence type="ECO:0000256" key="5">
    <source>
        <dbReference type="ARBA" id="ARBA00023242"/>
    </source>
</evidence>
<dbReference type="SMART" id="SM00479">
    <property type="entry name" value="EXOIII"/>
    <property type="match status" value="1"/>
</dbReference>
<proteinExistence type="predicted"/>
<evidence type="ECO:0000256" key="1">
    <source>
        <dbReference type="ARBA" id="ARBA00004604"/>
    </source>
</evidence>
<dbReference type="CDD" id="cd06149">
    <property type="entry name" value="ISG20"/>
    <property type="match status" value="1"/>
</dbReference>
<organism evidence="8 9">
    <name type="scientific">Ornithorhynchus anatinus</name>
    <name type="common">Duckbill platypus</name>
    <dbReference type="NCBI Taxonomy" id="9258"/>
    <lineage>
        <taxon>Eukaryota</taxon>
        <taxon>Metazoa</taxon>
        <taxon>Chordata</taxon>
        <taxon>Craniata</taxon>
        <taxon>Vertebrata</taxon>
        <taxon>Euteleostomi</taxon>
        <taxon>Mammalia</taxon>
        <taxon>Monotremata</taxon>
        <taxon>Ornithorhynchidae</taxon>
        <taxon>Ornithorhynchus</taxon>
    </lineage>
</organism>
<dbReference type="Bgee" id="ENSOANG00000036718">
    <property type="expression patterns" value="Expressed in testis and 7 other cell types or tissues"/>
</dbReference>
<dbReference type="InParanoid" id="A0A6I8P1Q4"/>
<dbReference type="InterPro" id="IPR036397">
    <property type="entry name" value="RNaseH_sf"/>
</dbReference>
<dbReference type="InterPro" id="IPR047021">
    <property type="entry name" value="REXO1/3/4-like"/>
</dbReference>
<dbReference type="KEGG" id="oaa:100076798"/>
<dbReference type="Gene3D" id="3.30.420.10">
    <property type="entry name" value="Ribonuclease H-like superfamily/Ribonuclease H"/>
    <property type="match status" value="1"/>
</dbReference>
<evidence type="ECO:0000256" key="3">
    <source>
        <dbReference type="ARBA" id="ARBA00022801"/>
    </source>
</evidence>
<keyword evidence="4" id="KW-0269">Exonuclease</keyword>
<evidence type="ECO:0000313" key="9">
    <source>
        <dbReference type="Proteomes" id="UP000002279"/>
    </source>
</evidence>
<dbReference type="GO" id="GO:0003676">
    <property type="term" value="F:nucleic acid binding"/>
    <property type="evidence" value="ECO:0007669"/>
    <property type="project" value="InterPro"/>
</dbReference>
<evidence type="ECO:0000256" key="6">
    <source>
        <dbReference type="SAM" id="MobiDB-lite"/>
    </source>
</evidence>
<dbReference type="InterPro" id="IPR012337">
    <property type="entry name" value="RNaseH-like_sf"/>
</dbReference>
<evidence type="ECO:0000256" key="2">
    <source>
        <dbReference type="ARBA" id="ARBA00022722"/>
    </source>
</evidence>
<keyword evidence="5" id="KW-0539">Nucleus</keyword>
<keyword evidence="3" id="KW-0378">Hydrolase</keyword>
<keyword evidence="9" id="KW-1185">Reference proteome</keyword>
<evidence type="ECO:0000256" key="4">
    <source>
        <dbReference type="ARBA" id="ARBA00022839"/>
    </source>
</evidence>
<evidence type="ECO:0000259" key="7">
    <source>
        <dbReference type="SMART" id="SM00479"/>
    </source>
</evidence>
<dbReference type="GO" id="GO:0004527">
    <property type="term" value="F:exonuclease activity"/>
    <property type="evidence" value="ECO:0000318"/>
    <property type="project" value="GO_Central"/>
</dbReference>
<dbReference type="GO" id="GO:0005634">
    <property type="term" value="C:nucleus"/>
    <property type="evidence" value="ECO:0000318"/>
    <property type="project" value="GO_Central"/>
</dbReference>
<dbReference type="Proteomes" id="UP000002279">
    <property type="component" value="Chromosome X5"/>
</dbReference>
<dbReference type="GeneTree" id="ENSGT00940000159724"/>
<dbReference type="SUPFAM" id="SSF53098">
    <property type="entry name" value="Ribonuclease H-like"/>
    <property type="match status" value="1"/>
</dbReference>
<gene>
    <name evidence="8" type="primary">ISG20L2</name>
</gene>
<dbReference type="CTD" id="81875"/>
<dbReference type="InterPro" id="IPR037433">
    <property type="entry name" value="ISG20_DEDDh"/>
</dbReference>
<dbReference type="RefSeq" id="XP_028912030.1">
    <property type="nucleotide sequence ID" value="XM_029056197.2"/>
</dbReference>
<accession>A0A6I8P1Q4</accession>
<feature type="domain" description="Exonuclease" evidence="7">
    <location>
        <begin position="125"/>
        <end position="291"/>
    </location>
</feature>
<feature type="region of interest" description="Disordered" evidence="6">
    <location>
        <begin position="1"/>
        <end position="29"/>
    </location>
</feature>
<dbReference type="GeneID" id="100076798"/>
<evidence type="ECO:0000313" key="8">
    <source>
        <dbReference type="Ensembl" id="ENSOANP00000047676.1"/>
    </source>
</evidence>
<reference evidence="8 9" key="1">
    <citation type="journal article" date="2008" name="Nature">
        <title>Genome analysis of the platypus reveals unique signatures of evolution.</title>
        <authorList>
            <person name="Warren W.C."/>
            <person name="Hillier L.W."/>
            <person name="Marshall Graves J.A."/>
            <person name="Birney E."/>
            <person name="Ponting C.P."/>
            <person name="Grutzner F."/>
            <person name="Belov K."/>
            <person name="Miller W."/>
            <person name="Clarke L."/>
            <person name="Chinwalla A.T."/>
            <person name="Yang S.P."/>
            <person name="Heger A."/>
            <person name="Locke D.P."/>
            <person name="Miethke P."/>
            <person name="Waters P.D."/>
            <person name="Veyrunes F."/>
            <person name="Fulton L."/>
            <person name="Fulton B."/>
            <person name="Graves T."/>
            <person name="Wallis J."/>
            <person name="Puente X.S."/>
            <person name="Lopez-Otin C."/>
            <person name="Ordonez G.R."/>
            <person name="Eichler E.E."/>
            <person name="Chen L."/>
            <person name="Cheng Z."/>
            <person name="Deakin J.E."/>
            <person name="Alsop A."/>
            <person name="Thompson K."/>
            <person name="Kirby P."/>
            <person name="Papenfuss A.T."/>
            <person name="Wakefield M.J."/>
            <person name="Olender T."/>
            <person name="Lancet D."/>
            <person name="Huttley G.A."/>
            <person name="Smit A.F."/>
            <person name="Pask A."/>
            <person name="Temple-Smith P."/>
            <person name="Batzer M.A."/>
            <person name="Walker J.A."/>
            <person name="Konkel M.K."/>
            <person name="Harris R.S."/>
            <person name="Whittington C.M."/>
            <person name="Wong E.S."/>
            <person name="Gemmell N.J."/>
            <person name="Buschiazzo E."/>
            <person name="Vargas Jentzsch I.M."/>
            <person name="Merkel A."/>
            <person name="Schmitz J."/>
            <person name="Zemann A."/>
            <person name="Churakov G."/>
            <person name="Kriegs J.O."/>
            <person name="Brosius J."/>
            <person name="Murchison E.P."/>
            <person name="Sachidanandam R."/>
            <person name="Smith C."/>
            <person name="Hannon G.J."/>
            <person name="Tsend-Ayush E."/>
            <person name="McMillan D."/>
            <person name="Attenborough R."/>
            <person name="Rens W."/>
            <person name="Ferguson-Smith M."/>
            <person name="Lefevre C.M."/>
            <person name="Sharp J.A."/>
            <person name="Nicholas K.R."/>
            <person name="Ray D.A."/>
            <person name="Kube M."/>
            <person name="Reinhardt R."/>
            <person name="Pringle T.H."/>
            <person name="Taylor J."/>
            <person name="Jones R.C."/>
            <person name="Nixon B."/>
            <person name="Dacheux J.L."/>
            <person name="Niwa H."/>
            <person name="Sekita Y."/>
            <person name="Huang X."/>
            <person name="Stark A."/>
            <person name="Kheradpour P."/>
            <person name="Kellis M."/>
            <person name="Flicek P."/>
            <person name="Chen Y."/>
            <person name="Webber C."/>
            <person name="Hardison R."/>
            <person name="Nelson J."/>
            <person name="Hallsworth-Pepin K."/>
            <person name="Delehaunty K."/>
            <person name="Markovic C."/>
            <person name="Minx P."/>
            <person name="Feng Y."/>
            <person name="Kremitzki C."/>
            <person name="Mitreva M."/>
            <person name="Glasscock J."/>
            <person name="Wylie T."/>
            <person name="Wohldmann P."/>
            <person name="Thiru P."/>
            <person name="Nhan M.N."/>
            <person name="Pohl C.S."/>
            <person name="Smith S.M."/>
            <person name="Hou S."/>
            <person name="Nefedov M."/>
            <person name="de Jong P.J."/>
            <person name="Renfree M.B."/>
            <person name="Mardis E.R."/>
            <person name="Wilson R.K."/>
        </authorList>
    </citation>
    <scope>NUCLEOTIDE SEQUENCE [LARGE SCALE GENOMIC DNA]</scope>
    <source>
        <strain evidence="8 9">Glennie</strain>
    </source>
</reference>
<dbReference type="AlphaFoldDB" id="A0A6I8P1Q4"/>
<dbReference type="FunCoup" id="A0A6I8P1Q4">
    <property type="interactions" value="2751"/>
</dbReference>
<dbReference type="GO" id="GO:0005730">
    <property type="term" value="C:nucleolus"/>
    <property type="evidence" value="ECO:0007669"/>
    <property type="project" value="UniProtKB-SubCell"/>
</dbReference>
<dbReference type="InterPro" id="IPR013520">
    <property type="entry name" value="Ribonucl_H"/>
</dbReference>
<dbReference type="GO" id="GO:0000175">
    <property type="term" value="F:3'-5'-RNA exonuclease activity"/>
    <property type="evidence" value="ECO:0007669"/>
    <property type="project" value="InterPro"/>
</dbReference>
<dbReference type="PANTHER" id="PTHR12801">
    <property type="entry name" value="RNA EXONUCLEASE REXO1 / RECO3 FAMILY MEMBER-RELATED"/>
    <property type="match status" value="1"/>
</dbReference>
<reference evidence="8" key="2">
    <citation type="submission" date="2025-08" db="UniProtKB">
        <authorList>
            <consortium name="Ensembl"/>
        </authorList>
    </citation>
    <scope>IDENTIFICATION</scope>
    <source>
        <strain evidence="8">Glennie</strain>
    </source>
</reference>
<dbReference type="OMA" id="PCPIVDY"/>